<keyword evidence="5" id="KW-1185">Reference proteome</keyword>
<name>A0A256LBB6_9LACO</name>
<comment type="caution">
    <text evidence="3">The sequence shown here is derived from an EMBL/GenBank/DDBJ whole genome shotgun (WGS) entry which is preliminary data.</text>
</comment>
<keyword evidence="1" id="KW-0732">Signal</keyword>
<sequence>MKKKFSFLLLLGIVLISLTTACSKKNSKPKTNPEPSASSLINANFKTSFANGHFTQSLNSDEMNQKSKSEGLFKDKGDVTNLTYTLTQKKKSQTEQMWLTKKDMYLLLEQNKGHWIKNSINADTFDSDQVKERFDPATFKSINKAFANKATVQKKNGNYVVSFDGTDTKLWNAVNPLVIDAMNTPGSQNMQVARLVKLAQLQNLNVTYLIDPTTKKVESMTFKARYTAGGKYNFTWNLTYDQLGQHSDLAVPDNIQKDAISAEDIKKAQEEQQQNQK</sequence>
<dbReference type="EMBL" id="NGNX01000044">
    <property type="protein sequence ID" value="OYR90724.1"/>
    <property type="molecule type" value="Genomic_DNA"/>
</dbReference>
<evidence type="ECO:0000313" key="4">
    <source>
        <dbReference type="Proteomes" id="UP000215828"/>
    </source>
</evidence>
<protein>
    <recommendedName>
        <fullName evidence="6">Lipoprotein</fullName>
    </recommendedName>
</protein>
<evidence type="ECO:0008006" key="6">
    <source>
        <dbReference type="Google" id="ProtNLM"/>
    </source>
</evidence>
<dbReference type="PROSITE" id="PS51257">
    <property type="entry name" value="PROKAR_LIPOPROTEIN"/>
    <property type="match status" value="1"/>
</dbReference>
<accession>A0A256LBB6</accession>
<organism evidence="3 4">
    <name type="scientific">Lactobacillus taiwanensis</name>
    <dbReference type="NCBI Taxonomy" id="508451"/>
    <lineage>
        <taxon>Bacteria</taxon>
        <taxon>Bacillati</taxon>
        <taxon>Bacillota</taxon>
        <taxon>Bacilli</taxon>
        <taxon>Lactobacillales</taxon>
        <taxon>Lactobacillaceae</taxon>
        <taxon>Lactobacillus</taxon>
    </lineage>
</organism>
<evidence type="ECO:0000313" key="2">
    <source>
        <dbReference type="EMBL" id="OYR87798.1"/>
    </source>
</evidence>
<evidence type="ECO:0000313" key="5">
    <source>
        <dbReference type="Proteomes" id="UP000216316"/>
    </source>
</evidence>
<proteinExistence type="predicted"/>
<dbReference type="AlphaFoldDB" id="A0A256LBB6"/>
<evidence type="ECO:0000313" key="3">
    <source>
        <dbReference type="EMBL" id="OYR90724.1"/>
    </source>
</evidence>
<gene>
    <name evidence="2" type="ORF">CBF53_07330</name>
    <name evidence="3" type="ORF">CBF70_08725</name>
</gene>
<dbReference type="Pfam" id="PF20316">
    <property type="entry name" value="DUF6612"/>
    <property type="match status" value="1"/>
</dbReference>
<evidence type="ECO:0000256" key="1">
    <source>
        <dbReference type="SAM" id="SignalP"/>
    </source>
</evidence>
<dbReference type="InterPro" id="IPR046720">
    <property type="entry name" value="DUF6612"/>
</dbReference>
<dbReference type="EMBL" id="NGNV01000033">
    <property type="protein sequence ID" value="OYR87798.1"/>
    <property type="molecule type" value="Genomic_DNA"/>
</dbReference>
<reference evidence="4 5" key="3">
    <citation type="submission" date="2017-09" db="EMBL/GenBank/DDBJ databases">
        <title>Tripartite evolution among Lactobacillus johnsonii, Lactobacillus taiwanensis, Lactobacillus reuteri and their rodent host.</title>
        <authorList>
            <person name="Wang T."/>
            <person name="Knowles S."/>
            <person name="Cheng C."/>
        </authorList>
    </citation>
    <scope>NUCLEOTIDE SEQUENCE [LARGE SCALE GENOMIC DNA]</scope>
    <source>
        <strain evidence="3 4">609q</strain>
        <strain evidence="2 5">609u</strain>
    </source>
</reference>
<dbReference type="Proteomes" id="UP000216316">
    <property type="component" value="Unassembled WGS sequence"/>
</dbReference>
<dbReference type="RefSeq" id="WP_057718119.1">
    <property type="nucleotide sequence ID" value="NZ_CAPUAI010000001.1"/>
</dbReference>
<reference evidence="2" key="2">
    <citation type="submission" date="2017-05" db="EMBL/GenBank/DDBJ databases">
        <authorList>
            <person name="Lin X.B."/>
            <person name="Stothard P."/>
            <person name="Tasseva G."/>
            <person name="Walter J."/>
        </authorList>
    </citation>
    <scope>NUCLEOTIDE SEQUENCE</scope>
    <source>
        <strain evidence="2">609u</strain>
    </source>
</reference>
<feature type="signal peptide" evidence="1">
    <location>
        <begin position="1"/>
        <end position="21"/>
    </location>
</feature>
<reference evidence="3 4" key="1">
    <citation type="submission" date="2017-04" db="EMBL/GenBank/DDBJ databases">
        <authorList>
            <person name="Afonso C.L."/>
            <person name="Miller P.J."/>
            <person name="Scott M.A."/>
            <person name="Spackman E."/>
            <person name="Goraichik I."/>
            <person name="Dimitrov K.M."/>
            <person name="Suarez D.L."/>
            <person name="Swayne D.E."/>
        </authorList>
    </citation>
    <scope>NUCLEOTIDE SEQUENCE [LARGE SCALE GENOMIC DNA]</scope>
    <source>
        <strain evidence="3 4">609q</strain>
    </source>
</reference>
<dbReference type="Proteomes" id="UP000215828">
    <property type="component" value="Unassembled WGS sequence"/>
</dbReference>
<feature type="chain" id="PRO_5038357365" description="Lipoprotein" evidence="1">
    <location>
        <begin position="22"/>
        <end position="277"/>
    </location>
</feature>